<dbReference type="PANTHER" id="PTHR42081:SF1">
    <property type="entry name" value="ZINC FINGER PROTEIN DHHC DOMAIN CONTAINING PROTEIN"/>
    <property type="match status" value="1"/>
</dbReference>
<feature type="compositionally biased region" description="Basic and acidic residues" evidence="1">
    <location>
        <begin position="334"/>
        <end position="367"/>
    </location>
</feature>
<dbReference type="InParanoid" id="A0A1E1KHN5"/>
<feature type="compositionally biased region" description="Basic and acidic residues" evidence="1">
    <location>
        <begin position="662"/>
        <end position="680"/>
    </location>
</feature>
<reference evidence="4" key="1">
    <citation type="submission" date="2016-03" db="EMBL/GenBank/DDBJ databases">
        <authorList>
            <person name="Ploux O."/>
        </authorList>
    </citation>
    <scope>NUCLEOTIDE SEQUENCE [LARGE SCALE GENOMIC DNA]</scope>
    <source>
        <strain evidence="4">UK7</strain>
    </source>
</reference>
<feature type="compositionally biased region" description="Polar residues" evidence="1">
    <location>
        <begin position="53"/>
        <end position="70"/>
    </location>
</feature>
<feature type="region of interest" description="Disordered" evidence="1">
    <location>
        <begin position="823"/>
        <end position="956"/>
    </location>
</feature>
<feature type="compositionally biased region" description="Low complexity" evidence="1">
    <location>
        <begin position="298"/>
        <end position="307"/>
    </location>
</feature>
<feature type="compositionally biased region" description="Basic and acidic residues" evidence="1">
    <location>
        <begin position="494"/>
        <end position="515"/>
    </location>
</feature>
<feature type="region of interest" description="Disordered" evidence="1">
    <location>
        <begin position="228"/>
        <end position="462"/>
    </location>
</feature>
<sequence length="956" mass="109783">MSERYRYPPRARSPALLNPGRISLPNNISTYPQIHEHHHVVPSSRREIIPAPRSSTSSVSNGGTITTTYKVKSDGPARGSSVRDTSRTRRSTLDNHNRPTVVTSSQKYRPVIHSSALIRPASPLKNNPFRTSEEEYVTVPASSRHGHHHSKRYSATMDNADMNRLTREREANRLHIAQVREPAYTSSRSRPVYTGVVTRHSDAISDDYGEDGYGYTNPRDLVQYDLAHNQQTQHRSRRDSFDSGRTSRPTSIGGYGDTPRSYETRERGPPPTTRGLNKIRAPVYDQALVRPPRPVSPPNSMVPMEPVQRPAPFEPVAPVRRTSTSRSRPTSLYHENREPRRALRDEYHEVRDDDRRDSRPHRHDNAVESRGSGVRNERSDRPERPDRPEKSDWHDRTDRNDRIDLSERAERVERVERSDRNDRNDRNERNDRSNKHERPDTDRSDYKESKDSKEHKGRDALATGLSLAGAALGVTALKNAARGDNDERDDRDEREEKKKREYEEEPRRRREKNDRSPVNLGAREPKERRHRDEDIIPQVRDVPPSRDGQPRDGPSRNGSPREVTPPQAAFVDLNDRDAKDRKAPRDDRDKEPERRERWERYRDNSEAALNGKAIDSRSDSSASEEFRTRPRREPPARSDSGTAPAAFNPKDTMDLFALKEALNSKEPKDSSKLATKEPISKPRTPRGSSTRNSREAAEIRENLVSDRRSRETFATNDNRQLRVVSPPREKVDDKPVKGILRQPKEKFPEDPAPIREGVAPLKDAKKDGIPPDARWTKISRKLVNPAALEAGKERFEAREDFVIVLRVLSKEEVQGYADVTQHLRSAREEQEEVEAADRRRARRERHERHKRERNGEIPRSERGERRHRRRTEQGRERHRESNSESDSTEDDEVYEKPRMLEAPQKRANFQDALMSGGLGELAQNQGSLRENPEMPGTYTGYTRNPPLPGSIAGSRS</sequence>
<feature type="compositionally biased region" description="Basic residues" evidence="1">
    <location>
        <begin position="839"/>
        <end position="852"/>
    </location>
</feature>
<comment type="caution">
    <text evidence="3">The sequence shown here is derived from an EMBL/GenBank/DDBJ whole genome shotgun (WGS) entry which is preliminary data.</text>
</comment>
<feature type="compositionally biased region" description="Basic and acidic residues" evidence="1">
    <location>
        <begin position="523"/>
        <end position="534"/>
    </location>
</feature>
<evidence type="ECO:0000256" key="1">
    <source>
        <dbReference type="SAM" id="MobiDB-lite"/>
    </source>
</evidence>
<gene>
    <name evidence="3" type="ORF">RCO7_00173</name>
</gene>
<dbReference type="STRING" id="914237.A0A1E1KHN5"/>
<dbReference type="InterPro" id="IPR058348">
    <property type="entry name" value="DUF8035"/>
</dbReference>
<feature type="compositionally biased region" description="Basic and acidic residues" evidence="1">
    <location>
        <begin position="84"/>
        <end position="97"/>
    </location>
</feature>
<dbReference type="EMBL" id="FJUW01000013">
    <property type="protein sequence ID" value="CZS97565.1"/>
    <property type="molecule type" value="Genomic_DNA"/>
</dbReference>
<dbReference type="Pfam" id="PF26118">
    <property type="entry name" value="DUF8035"/>
    <property type="match status" value="1"/>
</dbReference>
<feature type="compositionally biased region" description="Basic and acidic residues" evidence="1">
    <location>
        <begin position="573"/>
        <end position="605"/>
    </location>
</feature>
<name>A0A1E1KHN5_9HELO</name>
<feature type="domain" description="DUF8035" evidence="2">
    <location>
        <begin position="772"/>
        <end position="825"/>
    </location>
</feature>
<feature type="compositionally biased region" description="Low complexity" evidence="1">
    <location>
        <begin position="320"/>
        <end position="331"/>
    </location>
</feature>
<evidence type="ECO:0000313" key="4">
    <source>
        <dbReference type="Proteomes" id="UP000178129"/>
    </source>
</evidence>
<evidence type="ECO:0000259" key="2">
    <source>
        <dbReference type="Pfam" id="PF26118"/>
    </source>
</evidence>
<feature type="compositionally biased region" description="Basic and acidic residues" evidence="1">
    <location>
        <begin position="727"/>
        <end position="753"/>
    </location>
</feature>
<feature type="compositionally biased region" description="Basic and acidic residues" evidence="1">
    <location>
        <begin position="614"/>
        <end position="636"/>
    </location>
</feature>
<feature type="compositionally biased region" description="Basic and acidic residues" evidence="1">
    <location>
        <begin position="692"/>
        <end position="711"/>
    </location>
</feature>
<dbReference type="AlphaFoldDB" id="A0A1E1KHN5"/>
<protein>
    <recommendedName>
        <fullName evidence="2">DUF8035 domain-containing protein</fullName>
    </recommendedName>
</protein>
<dbReference type="Proteomes" id="UP000178129">
    <property type="component" value="Unassembled WGS sequence"/>
</dbReference>
<feature type="compositionally biased region" description="Basic and acidic residues" evidence="1">
    <location>
        <begin position="871"/>
        <end position="882"/>
    </location>
</feature>
<feature type="region of interest" description="Disordered" evidence="1">
    <location>
        <begin position="476"/>
        <end position="772"/>
    </location>
</feature>
<feature type="compositionally biased region" description="Basic and acidic residues" evidence="1">
    <location>
        <begin position="853"/>
        <end position="864"/>
    </location>
</feature>
<keyword evidence="4" id="KW-1185">Reference proteome</keyword>
<evidence type="ECO:0000313" key="3">
    <source>
        <dbReference type="EMBL" id="CZS97565.1"/>
    </source>
</evidence>
<dbReference type="PANTHER" id="PTHR42081">
    <property type="entry name" value="ZINC FINGER PROTEIN DHHC DOMAIN CONTAINING PROTEIN"/>
    <property type="match status" value="1"/>
</dbReference>
<proteinExistence type="predicted"/>
<feature type="compositionally biased region" description="Basic and acidic residues" evidence="1">
    <location>
        <begin position="375"/>
        <end position="459"/>
    </location>
</feature>
<accession>A0A1E1KHN5</accession>
<feature type="region of interest" description="Disordered" evidence="1">
    <location>
        <begin position="51"/>
        <end position="106"/>
    </location>
</feature>
<organism evidence="3 4">
    <name type="scientific">Rhynchosporium graminicola</name>
    <dbReference type="NCBI Taxonomy" id="2792576"/>
    <lineage>
        <taxon>Eukaryota</taxon>
        <taxon>Fungi</taxon>
        <taxon>Dikarya</taxon>
        <taxon>Ascomycota</taxon>
        <taxon>Pezizomycotina</taxon>
        <taxon>Leotiomycetes</taxon>
        <taxon>Helotiales</taxon>
        <taxon>Ploettnerulaceae</taxon>
        <taxon>Rhynchosporium</taxon>
    </lineage>
</organism>